<keyword evidence="2" id="KW-1185">Reference proteome</keyword>
<sequence length="55" mass="6413">MIGWIFILAALGLILGSLFMLRDSASKMHIPKDKLEKIRKRKAELEAEEKKDDQW</sequence>
<dbReference type="EMBL" id="JAVMBO010000010">
    <property type="protein sequence ID" value="MDS1310159.1"/>
    <property type="molecule type" value="Genomic_DNA"/>
</dbReference>
<dbReference type="RefSeq" id="WP_265092138.1">
    <property type="nucleotide sequence ID" value="NZ_JAVMBO010000010.1"/>
</dbReference>
<organism evidence="1 2">
    <name type="scientific">Marinobacter xiaoshiensis</name>
    <dbReference type="NCBI Taxonomy" id="3073652"/>
    <lineage>
        <taxon>Bacteria</taxon>
        <taxon>Pseudomonadati</taxon>
        <taxon>Pseudomonadota</taxon>
        <taxon>Gammaproteobacteria</taxon>
        <taxon>Pseudomonadales</taxon>
        <taxon>Marinobacteraceae</taxon>
        <taxon>Marinobacter</taxon>
    </lineage>
</organism>
<dbReference type="InterPro" id="IPR021550">
    <property type="entry name" value="DUF2897"/>
</dbReference>
<comment type="caution">
    <text evidence="1">The sequence shown here is derived from an EMBL/GenBank/DDBJ whole genome shotgun (WGS) entry which is preliminary data.</text>
</comment>
<gene>
    <name evidence="1" type="ORF">RKA07_08580</name>
</gene>
<name>A0ABU2HGF4_9GAMM</name>
<dbReference type="Proteomes" id="UP001267407">
    <property type="component" value="Unassembled WGS sequence"/>
</dbReference>
<protein>
    <submittedName>
        <fullName evidence="1">DUF2897 family protein</fullName>
    </submittedName>
</protein>
<proteinExistence type="predicted"/>
<reference evidence="1" key="1">
    <citation type="submission" date="2023-09" db="EMBL/GenBank/DDBJ databases">
        <title>Marinobacter sediminicola sp. nov. and Marinobacter maritimum sp. nov., isolated from marine sediment.</title>
        <authorList>
            <person name="An J."/>
        </authorList>
    </citation>
    <scope>NUCLEOTIDE SEQUENCE</scope>
    <source>
        <strain evidence="1">F60267</strain>
    </source>
</reference>
<evidence type="ECO:0000313" key="2">
    <source>
        <dbReference type="Proteomes" id="UP001267407"/>
    </source>
</evidence>
<accession>A0ABU2HGF4</accession>
<evidence type="ECO:0000313" key="1">
    <source>
        <dbReference type="EMBL" id="MDS1310159.1"/>
    </source>
</evidence>
<dbReference type="Pfam" id="PF11446">
    <property type="entry name" value="DUF2897"/>
    <property type="match status" value="1"/>
</dbReference>